<gene>
    <name evidence="2" type="ORF">A4A49_15808</name>
</gene>
<accession>A0A314KKJ7</accession>
<dbReference type="PANTHER" id="PTHR34427">
    <property type="entry name" value="DUF4283 DOMAIN PROTEIN"/>
    <property type="match status" value="1"/>
</dbReference>
<dbReference type="InterPro" id="IPR025558">
    <property type="entry name" value="DUF4283"/>
</dbReference>
<dbReference type="EMBL" id="MJEQ01001699">
    <property type="protein sequence ID" value="OIT29760.1"/>
    <property type="molecule type" value="Genomic_DNA"/>
</dbReference>
<name>A0A314KKJ7_NICAT</name>
<evidence type="ECO:0000259" key="1">
    <source>
        <dbReference type="Pfam" id="PF14111"/>
    </source>
</evidence>
<dbReference type="Proteomes" id="UP000187609">
    <property type="component" value="Unassembled WGS sequence"/>
</dbReference>
<sequence length="421" mass="46008">MSFIKAISWPALELGGRCHRKLNVGQEPHFSLSEEHTLRRKGFLESCLIGSFSKWVASPEAVRNWAAEAWNVKDGLKISQLRDTQYLFRFVDKSQASEILVRGSRWFDENFLKLDRWVEHDGCLDPCFIGETLVVNMVGLPVYLWCLDLFKKIGEISGGFIDVTCSLHDLSRVRIVVRKGGRILVSTVVDISSPNSSVLLPSSMVVASGAAQTKAGGVISRPPASNGPGSIAPSSSPVLSCAEVTLQAPFGEIVAHAPIDVIAGPAIPVNMPPRVPCSLPSRYTAGVSGHSYSSRVLISEVDASQGNGEILPAPKVPIASNAMVLYSSGRSKEKVHIEDACPIPSRTGGGDMSFWMEDKLLNFRKILGVFFEGKEDRVLELLREIEQQSSYDGARRELGQGVKQNNLGDVVVYRLIPNFFL</sequence>
<organism evidence="2 3">
    <name type="scientific">Nicotiana attenuata</name>
    <name type="common">Coyote tobacco</name>
    <dbReference type="NCBI Taxonomy" id="49451"/>
    <lineage>
        <taxon>Eukaryota</taxon>
        <taxon>Viridiplantae</taxon>
        <taxon>Streptophyta</taxon>
        <taxon>Embryophyta</taxon>
        <taxon>Tracheophyta</taxon>
        <taxon>Spermatophyta</taxon>
        <taxon>Magnoliopsida</taxon>
        <taxon>eudicotyledons</taxon>
        <taxon>Gunneridae</taxon>
        <taxon>Pentapetalae</taxon>
        <taxon>asterids</taxon>
        <taxon>lamiids</taxon>
        <taxon>Solanales</taxon>
        <taxon>Solanaceae</taxon>
        <taxon>Nicotianoideae</taxon>
        <taxon>Nicotianeae</taxon>
        <taxon>Nicotiana</taxon>
    </lineage>
</organism>
<comment type="caution">
    <text evidence="2">The sequence shown here is derived from an EMBL/GenBank/DDBJ whole genome shotgun (WGS) entry which is preliminary data.</text>
</comment>
<dbReference type="Gramene" id="OIT29760">
    <property type="protein sequence ID" value="OIT29760"/>
    <property type="gene ID" value="A4A49_15808"/>
</dbReference>
<feature type="domain" description="DUF4283" evidence="1">
    <location>
        <begin position="43"/>
        <end position="120"/>
    </location>
</feature>
<dbReference type="PANTHER" id="PTHR34427:SF16">
    <property type="entry name" value="DUF4283 DOMAIN-CONTAINING PROTEIN"/>
    <property type="match status" value="1"/>
</dbReference>
<keyword evidence="3" id="KW-1185">Reference proteome</keyword>
<evidence type="ECO:0000313" key="2">
    <source>
        <dbReference type="EMBL" id="OIT29760.1"/>
    </source>
</evidence>
<proteinExistence type="predicted"/>
<protein>
    <recommendedName>
        <fullName evidence="1">DUF4283 domain-containing protein</fullName>
    </recommendedName>
</protein>
<reference evidence="2" key="1">
    <citation type="submission" date="2016-11" db="EMBL/GenBank/DDBJ databases">
        <title>The genome of Nicotiana attenuata.</title>
        <authorList>
            <person name="Xu S."/>
            <person name="Brockmoeller T."/>
            <person name="Gaquerel E."/>
            <person name="Navarro A."/>
            <person name="Kuhl H."/>
            <person name="Gase K."/>
            <person name="Ling Z."/>
            <person name="Zhou W."/>
            <person name="Kreitzer C."/>
            <person name="Stanke M."/>
            <person name="Tang H."/>
            <person name="Lyons E."/>
            <person name="Pandey P."/>
            <person name="Pandey S.P."/>
            <person name="Timmermann B."/>
            <person name="Baldwin I.T."/>
        </authorList>
    </citation>
    <scope>NUCLEOTIDE SEQUENCE [LARGE SCALE GENOMIC DNA]</scope>
    <source>
        <strain evidence="2">UT</strain>
    </source>
</reference>
<dbReference type="Pfam" id="PF14111">
    <property type="entry name" value="DUF4283"/>
    <property type="match status" value="1"/>
</dbReference>
<evidence type="ECO:0000313" key="3">
    <source>
        <dbReference type="Proteomes" id="UP000187609"/>
    </source>
</evidence>
<dbReference type="AlphaFoldDB" id="A0A314KKJ7"/>